<keyword evidence="6 11" id="KW-0441">Lipid A biosynthesis</keyword>
<reference evidence="13" key="1">
    <citation type="submission" date="2016-11" db="EMBL/GenBank/DDBJ databases">
        <authorList>
            <person name="Varghese N."/>
            <person name="Submissions S."/>
        </authorList>
    </citation>
    <scope>NUCLEOTIDE SEQUENCE [LARGE SCALE GENOMIC DNA]</scope>
    <source>
        <strain evidence="13">DSM 14834</strain>
    </source>
</reference>
<dbReference type="Proteomes" id="UP000242857">
    <property type="component" value="Unassembled WGS sequence"/>
</dbReference>
<dbReference type="EMBL" id="FQUK01000010">
    <property type="protein sequence ID" value="SHE65323.1"/>
    <property type="molecule type" value="Genomic_DNA"/>
</dbReference>
<dbReference type="UniPathway" id="UPA00973"/>
<organism evidence="12 13">
    <name type="scientific">Thermomonas hydrothermalis</name>
    <dbReference type="NCBI Taxonomy" id="213588"/>
    <lineage>
        <taxon>Bacteria</taxon>
        <taxon>Pseudomonadati</taxon>
        <taxon>Pseudomonadota</taxon>
        <taxon>Gammaproteobacteria</taxon>
        <taxon>Lysobacterales</taxon>
        <taxon>Lysobacteraceae</taxon>
        <taxon>Thermomonas</taxon>
    </lineage>
</organism>
<comment type="catalytic activity">
    <reaction evidence="10 11">
        <text>a lipid X + a UDP-2-N,3-O-bis[(3R)-3-hydroxyacyl]-alpha-D-glucosamine = a lipid A disaccharide + UDP + H(+)</text>
        <dbReference type="Rhea" id="RHEA:67828"/>
        <dbReference type="ChEBI" id="CHEBI:15378"/>
        <dbReference type="ChEBI" id="CHEBI:58223"/>
        <dbReference type="ChEBI" id="CHEBI:137748"/>
        <dbReference type="ChEBI" id="CHEBI:176338"/>
        <dbReference type="ChEBI" id="CHEBI:176343"/>
        <dbReference type="EC" id="2.4.1.182"/>
    </reaction>
</comment>
<evidence type="ECO:0000256" key="9">
    <source>
        <dbReference type="ARBA" id="ARBA00023098"/>
    </source>
</evidence>
<dbReference type="PANTHER" id="PTHR30372:SF4">
    <property type="entry name" value="LIPID-A-DISACCHARIDE SYNTHASE, MITOCHONDRIAL-RELATED"/>
    <property type="match status" value="1"/>
</dbReference>
<dbReference type="EC" id="2.4.1.182" evidence="3 11"/>
<evidence type="ECO:0000256" key="3">
    <source>
        <dbReference type="ARBA" id="ARBA00012687"/>
    </source>
</evidence>
<evidence type="ECO:0000256" key="2">
    <source>
        <dbReference type="ARBA" id="ARBA00007868"/>
    </source>
</evidence>
<dbReference type="GO" id="GO:0005543">
    <property type="term" value="F:phospholipid binding"/>
    <property type="evidence" value="ECO:0007669"/>
    <property type="project" value="TreeGrafter"/>
</dbReference>
<dbReference type="HAMAP" id="MF_00392">
    <property type="entry name" value="LpxB"/>
    <property type="match status" value="1"/>
</dbReference>
<comment type="similarity">
    <text evidence="2 11">Belongs to the LpxB family.</text>
</comment>
<evidence type="ECO:0000313" key="13">
    <source>
        <dbReference type="Proteomes" id="UP000242857"/>
    </source>
</evidence>
<comment type="pathway">
    <text evidence="11">Bacterial outer membrane biogenesis; LPS lipid A biosynthesis.</text>
</comment>
<dbReference type="Gene3D" id="3.40.50.2000">
    <property type="entry name" value="Glycogen Phosphorylase B"/>
    <property type="match status" value="2"/>
</dbReference>
<protein>
    <recommendedName>
        <fullName evidence="4 11">Lipid-A-disaccharide synthase</fullName>
        <ecNumber evidence="3 11">2.4.1.182</ecNumber>
    </recommendedName>
</protein>
<dbReference type="STRING" id="213588.SAMN02745204_00869"/>
<gene>
    <name evidence="11" type="primary">lpxB</name>
    <name evidence="12" type="ORF">SAMN02745204_00869</name>
</gene>
<dbReference type="OrthoDB" id="9801642at2"/>
<evidence type="ECO:0000256" key="5">
    <source>
        <dbReference type="ARBA" id="ARBA00022516"/>
    </source>
</evidence>
<dbReference type="SUPFAM" id="SSF53756">
    <property type="entry name" value="UDP-Glycosyltransferase/glycogen phosphorylase"/>
    <property type="match status" value="1"/>
</dbReference>
<name>A0A1M4V8X7_9GAMM</name>
<comment type="function">
    <text evidence="1 11">Condensation of UDP-2,3-diacylglucosamine and 2,3-diacylglucosamine-1-phosphate to form lipid A disaccharide, a precursor of lipid A, a phosphorylated glycolipid that anchors the lipopolysaccharide to the outer membrane of the cell.</text>
</comment>
<dbReference type="Pfam" id="PF02684">
    <property type="entry name" value="LpxB"/>
    <property type="match status" value="1"/>
</dbReference>
<dbReference type="AlphaFoldDB" id="A0A1M4V8X7"/>
<evidence type="ECO:0000256" key="11">
    <source>
        <dbReference type="HAMAP-Rule" id="MF_00392"/>
    </source>
</evidence>
<accession>A0A1M4V8X7</accession>
<dbReference type="InterPro" id="IPR003835">
    <property type="entry name" value="Glyco_trans_19"/>
</dbReference>
<evidence type="ECO:0000256" key="8">
    <source>
        <dbReference type="ARBA" id="ARBA00022679"/>
    </source>
</evidence>
<proteinExistence type="inferred from homology"/>
<keyword evidence="13" id="KW-1185">Reference proteome</keyword>
<evidence type="ECO:0000256" key="7">
    <source>
        <dbReference type="ARBA" id="ARBA00022676"/>
    </source>
</evidence>
<evidence type="ECO:0000256" key="6">
    <source>
        <dbReference type="ARBA" id="ARBA00022556"/>
    </source>
</evidence>
<sequence length="379" mass="41032">MTVRIALCAGETSGDQLGAGLVEALRARFPNAQFAGIGGDAMRTAGVDTWWDASDLAVMGLTEVLAHLPRLLKLRRTFRQRVLDWQPDVFVGIDAPDFNLGVERWLKQRGVRTVHDVSPSVWAWREHRAAKIGASADRVLCLFPMEPPIYAKHGVDAIFIGHPLADAIPLHPDRAAARAALGEPEDAPILALLPGSRLGEIRRLLPVFTDAARRLATDIPGLRVVVPAANAQCHAAIHESLGDATDIRVVAGQAQAAMIASDVVLLASGTAALEAMLCKRPMVVGHRIAPLTYRIVQLFGLLKSAHVSLPNVLAGEALIPELLQDDCTPDKLHAELLRWFRDADAVAALQPRFLALHEILRRDASQRAADAIAEVLQSR</sequence>
<evidence type="ECO:0000256" key="4">
    <source>
        <dbReference type="ARBA" id="ARBA00020902"/>
    </source>
</evidence>
<keyword evidence="5 11" id="KW-0444">Lipid biosynthesis</keyword>
<evidence type="ECO:0000256" key="1">
    <source>
        <dbReference type="ARBA" id="ARBA00002056"/>
    </source>
</evidence>
<evidence type="ECO:0000256" key="10">
    <source>
        <dbReference type="ARBA" id="ARBA00048975"/>
    </source>
</evidence>
<keyword evidence="8 11" id="KW-0808">Transferase</keyword>
<keyword evidence="9 11" id="KW-0443">Lipid metabolism</keyword>
<dbReference type="GO" id="GO:0009245">
    <property type="term" value="P:lipid A biosynthetic process"/>
    <property type="evidence" value="ECO:0007669"/>
    <property type="project" value="UniProtKB-UniRule"/>
</dbReference>
<dbReference type="PANTHER" id="PTHR30372">
    <property type="entry name" value="LIPID-A-DISACCHARIDE SYNTHASE"/>
    <property type="match status" value="1"/>
</dbReference>
<dbReference type="NCBIfam" id="TIGR00215">
    <property type="entry name" value="lpxB"/>
    <property type="match status" value="1"/>
</dbReference>
<evidence type="ECO:0000313" key="12">
    <source>
        <dbReference type="EMBL" id="SHE65323.1"/>
    </source>
</evidence>
<keyword evidence="7 11" id="KW-0328">Glycosyltransferase</keyword>
<dbReference type="GO" id="GO:0016020">
    <property type="term" value="C:membrane"/>
    <property type="evidence" value="ECO:0007669"/>
    <property type="project" value="GOC"/>
</dbReference>
<dbReference type="GO" id="GO:0008915">
    <property type="term" value="F:lipid-A-disaccharide synthase activity"/>
    <property type="evidence" value="ECO:0007669"/>
    <property type="project" value="UniProtKB-UniRule"/>
</dbReference>